<evidence type="ECO:0000313" key="3">
    <source>
        <dbReference type="Proteomes" id="UP000053424"/>
    </source>
</evidence>
<feature type="compositionally biased region" description="Polar residues" evidence="1">
    <location>
        <begin position="548"/>
        <end position="560"/>
    </location>
</feature>
<dbReference type="EMBL" id="KN831805">
    <property type="protein sequence ID" value="KIM36451.1"/>
    <property type="molecule type" value="Genomic_DNA"/>
</dbReference>
<dbReference type="HOGENOM" id="CLU_420365_0_0_1"/>
<dbReference type="Proteomes" id="UP000053424">
    <property type="component" value="Unassembled WGS sequence"/>
</dbReference>
<reference evidence="2 3" key="1">
    <citation type="submission" date="2014-04" db="EMBL/GenBank/DDBJ databases">
        <authorList>
            <consortium name="DOE Joint Genome Institute"/>
            <person name="Kuo A."/>
            <person name="Gay G."/>
            <person name="Dore J."/>
            <person name="Kohler A."/>
            <person name="Nagy L.G."/>
            <person name="Floudas D."/>
            <person name="Copeland A."/>
            <person name="Barry K.W."/>
            <person name="Cichocki N."/>
            <person name="Veneault-Fourrey C."/>
            <person name="LaButti K."/>
            <person name="Lindquist E.A."/>
            <person name="Lipzen A."/>
            <person name="Lundell T."/>
            <person name="Morin E."/>
            <person name="Murat C."/>
            <person name="Sun H."/>
            <person name="Tunlid A."/>
            <person name="Henrissat B."/>
            <person name="Grigoriev I.V."/>
            <person name="Hibbett D.S."/>
            <person name="Martin F."/>
            <person name="Nordberg H.P."/>
            <person name="Cantor M.N."/>
            <person name="Hua S.X."/>
        </authorList>
    </citation>
    <scope>NUCLEOTIDE SEQUENCE [LARGE SCALE GENOMIC DNA]</scope>
    <source>
        <strain evidence="3">h7</strain>
    </source>
</reference>
<feature type="region of interest" description="Disordered" evidence="1">
    <location>
        <begin position="102"/>
        <end position="143"/>
    </location>
</feature>
<reference evidence="3" key="2">
    <citation type="submission" date="2015-01" db="EMBL/GenBank/DDBJ databases">
        <title>Evolutionary Origins and Diversification of the Mycorrhizal Mutualists.</title>
        <authorList>
            <consortium name="DOE Joint Genome Institute"/>
            <consortium name="Mycorrhizal Genomics Consortium"/>
            <person name="Kohler A."/>
            <person name="Kuo A."/>
            <person name="Nagy L.G."/>
            <person name="Floudas D."/>
            <person name="Copeland A."/>
            <person name="Barry K.W."/>
            <person name="Cichocki N."/>
            <person name="Veneault-Fourrey C."/>
            <person name="LaButti K."/>
            <person name="Lindquist E.A."/>
            <person name="Lipzen A."/>
            <person name="Lundell T."/>
            <person name="Morin E."/>
            <person name="Murat C."/>
            <person name="Riley R."/>
            <person name="Ohm R."/>
            <person name="Sun H."/>
            <person name="Tunlid A."/>
            <person name="Henrissat B."/>
            <person name="Grigoriev I.V."/>
            <person name="Hibbett D.S."/>
            <person name="Martin F."/>
        </authorList>
    </citation>
    <scope>NUCLEOTIDE SEQUENCE [LARGE SCALE GENOMIC DNA]</scope>
    <source>
        <strain evidence="3">h7</strain>
    </source>
</reference>
<gene>
    <name evidence="2" type="ORF">M413DRAFT_290317</name>
</gene>
<protein>
    <submittedName>
        <fullName evidence="2">Uncharacterized protein</fullName>
    </submittedName>
</protein>
<feature type="region of interest" description="Disordered" evidence="1">
    <location>
        <begin position="548"/>
        <end position="637"/>
    </location>
</feature>
<sequence>MPSLDEAVDSQQEANAAQETYFGQPGRHFRWIPPSQRESEFEESPTPNWMFDDFRQMVEGAEVQQTLGGNNFLQMVRQGRTAEPASLVELYSKWFGPKQEVSPGIKKPLTPNAFPKRSRSPAFNRKRRAEDRLTAEPITLTKAHSMIPAMQDDLQFDPPATPKPSSLLDPNRVVFTSTAEPLAPTEPQLDDAVTPNAFSGSSLLHAPIPRRAAEIAFNPVFPTKSHTRLISTMQNGTAALGGISMPSSPRERVVEAAAEPITHANARHMSIPSVRDDSLLNGAATDNWFSNSSPHGEVLDPYREAVIAAEPETLAEPQFHEEGTSSLVLDPKGVVETEPRLDEPEMSSSQVGPTPVVEIEKRVLETERQLDGQTTPSPRPNCQGVEMAAELAVTVTITEPKIDETTTPNGIFIPFPLSYPKQVVESEPQFHEPTTSSSQLDPNRVVQTIAEPVALTEPKTVETATANGFCDSFPLPDPNGMVETTTITVSDAYPRSIPATQDETTPTRDEFYSANGVADPKRAVEIPATQDDTMSSPLLEPDGVVETTTITLSEPQSRSIPATRDETTPTPNAFSPASANGVADPKRAVEIPASQDETTSPHDAYSSANGVADPKRAVDSPAGTEPTPPIDPPPTPTLKLPTLEDLKLNDALVPNIRLARTSTLLVGLVIVTITLATLHQKWARTSHS</sequence>
<feature type="compositionally biased region" description="Pro residues" evidence="1">
    <location>
        <begin position="626"/>
        <end position="636"/>
    </location>
</feature>
<feature type="compositionally biased region" description="Basic residues" evidence="1">
    <location>
        <begin position="116"/>
        <end position="127"/>
    </location>
</feature>
<evidence type="ECO:0000256" key="1">
    <source>
        <dbReference type="SAM" id="MobiDB-lite"/>
    </source>
</evidence>
<dbReference type="AlphaFoldDB" id="A0A0C3BYC9"/>
<accession>A0A0C3BYC9</accession>
<name>A0A0C3BYC9_HEBCY</name>
<keyword evidence="3" id="KW-1185">Reference proteome</keyword>
<evidence type="ECO:0000313" key="2">
    <source>
        <dbReference type="EMBL" id="KIM36451.1"/>
    </source>
</evidence>
<proteinExistence type="predicted"/>
<feature type="compositionally biased region" description="Polar residues" evidence="1">
    <location>
        <begin position="568"/>
        <end position="578"/>
    </location>
</feature>
<organism evidence="2 3">
    <name type="scientific">Hebeloma cylindrosporum</name>
    <dbReference type="NCBI Taxonomy" id="76867"/>
    <lineage>
        <taxon>Eukaryota</taxon>
        <taxon>Fungi</taxon>
        <taxon>Dikarya</taxon>
        <taxon>Basidiomycota</taxon>
        <taxon>Agaricomycotina</taxon>
        <taxon>Agaricomycetes</taxon>
        <taxon>Agaricomycetidae</taxon>
        <taxon>Agaricales</taxon>
        <taxon>Agaricineae</taxon>
        <taxon>Hymenogastraceae</taxon>
        <taxon>Hebeloma</taxon>
    </lineage>
</organism>